<dbReference type="InterPro" id="IPR036128">
    <property type="entry name" value="Plus3-like_sf"/>
</dbReference>
<feature type="region of interest" description="Disordered" evidence="6">
    <location>
        <begin position="582"/>
        <end position="604"/>
    </location>
</feature>
<feature type="compositionally biased region" description="Basic and acidic residues" evidence="6">
    <location>
        <begin position="167"/>
        <end position="188"/>
    </location>
</feature>
<dbReference type="AlphaFoldDB" id="E3NJ75"/>
<dbReference type="PANTHER" id="PTHR13115:SF8">
    <property type="entry name" value="RNA POLYMERASE-ASSOCIATED PROTEIN RTF1 HOMOLOG"/>
    <property type="match status" value="1"/>
</dbReference>
<feature type="compositionally biased region" description="Basic and acidic residues" evidence="6">
    <location>
        <begin position="85"/>
        <end position="122"/>
    </location>
</feature>
<comment type="subcellular location">
    <subcellularLocation>
        <location evidence="1">Nucleus</location>
    </subcellularLocation>
</comment>
<evidence type="ECO:0000256" key="1">
    <source>
        <dbReference type="ARBA" id="ARBA00004123"/>
    </source>
</evidence>
<feature type="region of interest" description="Disordered" evidence="6">
    <location>
        <begin position="212"/>
        <end position="246"/>
    </location>
</feature>
<feature type="region of interest" description="Disordered" evidence="6">
    <location>
        <begin position="1"/>
        <end position="188"/>
    </location>
</feature>
<dbReference type="PROSITE" id="PS51360">
    <property type="entry name" value="PLUS3"/>
    <property type="match status" value="1"/>
</dbReference>
<evidence type="ECO:0000256" key="4">
    <source>
        <dbReference type="ARBA" id="ARBA00023242"/>
    </source>
</evidence>
<accession>E3NJ75</accession>
<evidence type="ECO:0000313" key="9">
    <source>
        <dbReference type="Proteomes" id="UP000008281"/>
    </source>
</evidence>
<name>E3NJ75_CAERE</name>
<dbReference type="PANTHER" id="PTHR13115">
    <property type="entry name" value="RNA POLYMERASE-ASSOCIATED PROTEIN RTF1 HOMOLOG"/>
    <property type="match status" value="1"/>
</dbReference>
<keyword evidence="4" id="KW-0539">Nucleus</keyword>
<evidence type="ECO:0000256" key="2">
    <source>
        <dbReference type="ARBA" id="ARBA00023015"/>
    </source>
</evidence>
<gene>
    <name evidence="8" type="ORF">CRE_02690</name>
</gene>
<organism evidence="9">
    <name type="scientific">Caenorhabditis remanei</name>
    <name type="common">Caenorhabditis vulgaris</name>
    <dbReference type="NCBI Taxonomy" id="31234"/>
    <lineage>
        <taxon>Eukaryota</taxon>
        <taxon>Metazoa</taxon>
        <taxon>Ecdysozoa</taxon>
        <taxon>Nematoda</taxon>
        <taxon>Chromadorea</taxon>
        <taxon>Rhabditida</taxon>
        <taxon>Rhabditina</taxon>
        <taxon>Rhabditomorpha</taxon>
        <taxon>Rhabditoidea</taxon>
        <taxon>Rhabditidae</taxon>
        <taxon>Peloderinae</taxon>
        <taxon>Caenorhabditis</taxon>
    </lineage>
</organism>
<dbReference type="FunCoup" id="E3NJ75">
    <property type="interactions" value="3588"/>
</dbReference>
<dbReference type="KEGG" id="crq:GCK72_017133"/>
<sequence>MSSSESASSDEEKRPAPAPATSDSDSDSDTGGPTTQKRGGRSDSSGSGSDVEKPQAKPAKKKVLTKRKRKASGSSDDDQVDDSLFTDKEDKARWKGLSELEKEREIFERMEARESARAREEIAQQLAKKAKKNTEKGAKTEKRRKMNSDGGSPKAKGSSDSDSEMDAEFHHPSEINRKHKEKNAMDALKHKRKEIEKKNAKNAALSIDAVFGANSGSSSSSSSSESSRSSSSSRESSPERNADQEKVVKKEVETLAELRKARLSRHKLALMIHAPFFDSTVVGCYVRLGQGMISGSQSKYRIWKIIGVEQTNKVYDLEGKKTNKSIKCQFGRSERPFRMQFVSNSEFEQVEFDEWRNATKAQGSVPTVDIMEKKHSDIEKAINHKYSDKEVDLMIKEKSKFQKVTRNFAMTKAGLSKQKELAQQRGDIREAERVQKEIDEIERHADELDKERSKSIRAIAFINHRNRTQIKDQVLSGKLKIEENSQDDPFTRKKGGMRVVSGSKSKLDGKLSAASSNNNLSEAGKDAPSSAPKSTLPPPAKPMGMKKPPVMSSLHDFDLDIDLDKLKNVGEEQAARRAVIGGAAARAATNRPGNTAPSTSSSAI</sequence>
<feature type="region of interest" description="Disordered" evidence="6">
    <location>
        <begin position="486"/>
        <end position="553"/>
    </location>
</feature>
<feature type="compositionally biased region" description="Low complexity" evidence="6">
    <location>
        <begin position="510"/>
        <end position="521"/>
    </location>
</feature>
<dbReference type="GO" id="GO:0003677">
    <property type="term" value="F:DNA binding"/>
    <property type="evidence" value="ECO:0007669"/>
    <property type="project" value="InterPro"/>
</dbReference>
<feature type="domain" description="Plus3" evidence="7">
    <location>
        <begin position="252"/>
        <end position="383"/>
    </location>
</feature>
<evidence type="ECO:0000313" key="8">
    <source>
        <dbReference type="EMBL" id="EFP00400.1"/>
    </source>
</evidence>
<dbReference type="OMA" id="ISGCYAR"/>
<feature type="compositionally biased region" description="Low complexity" evidence="6">
    <location>
        <begin position="19"/>
        <end position="35"/>
    </location>
</feature>
<dbReference type="SUPFAM" id="SSF159042">
    <property type="entry name" value="Plus3-like"/>
    <property type="match status" value="1"/>
</dbReference>
<proteinExistence type="predicted"/>
<evidence type="ECO:0000256" key="5">
    <source>
        <dbReference type="SAM" id="Coils"/>
    </source>
</evidence>
<dbReference type="eggNOG" id="KOG2402">
    <property type="taxonomic scope" value="Eukaryota"/>
</dbReference>
<feature type="compositionally biased region" description="Low complexity" evidence="6">
    <location>
        <begin position="542"/>
        <end position="551"/>
    </location>
</feature>
<dbReference type="RefSeq" id="XP_003091551.2">
    <property type="nucleotide sequence ID" value="XM_003091503.2"/>
</dbReference>
<feature type="compositionally biased region" description="Low complexity" evidence="6">
    <location>
        <begin position="217"/>
        <end position="235"/>
    </location>
</feature>
<protein>
    <recommendedName>
        <fullName evidence="7">Plus3 domain-containing protein</fullName>
    </recommendedName>
</protein>
<dbReference type="InParanoid" id="E3NJ75"/>
<dbReference type="SMART" id="SM00719">
    <property type="entry name" value="Plus3"/>
    <property type="match status" value="1"/>
</dbReference>
<dbReference type="GO" id="GO:1990269">
    <property type="term" value="F:RNA polymerase II C-terminal domain phosphoserine binding"/>
    <property type="evidence" value="ECO:0007669"/>
    <property type="project" value="TreeGrafter"/>
</dbReference>
<dbReference type="Gene3D" id="3.90.70.200">
    <property type="entry name" value="Plus-3 domain"/>
    <property type="match status" value="1"/>
</dbReference>
<keyword evidence="2" id="KW-0805">Transcription regulation</keyword>
<evidence type="ECO:0000256" key="3">
    <source>
        <dbReference type="ARBA" id="ARBA00023163"/>
    </source>
</evidence>
<evidence type="ECO:0000259" key="7">
    <source>
        <dbReference type="PROSITE" id="PS51360"/>
    </source>
</evidence>
<dbReference type="CTD" id="9803276"/>
<dbReference type="OrthoDB" id="166375at2759"/>
<dbReference type="Pfam" id="PF03126">
    <property type="entry name" value="Plus-3"/>
    <property type="match status" value="1"/>
</dbReference>
<dbReference type="GeneID" id="9803276"/>
<dbReference type="InterPro" id="IPR004343">
    <property type="entry name" value="Plus-3_dom"/>
</dbReference>
<keyword evidence="5" id="KW-0175">Coiled coil</keyword>
<feature type="compositionally biased region" description="Low complexity" evidence="6">
    <location>
        <begin position="582"/>
        <end position="596"/>
    </location>
</feature>
<dbReference type="Proteomes" id="UP000008281">
    <property type="component" value="Unassembled WGS sequence"/>
</dbReference>
<feature type="coiled-coil region" evidence="5">
    <location>
        <begin position="431"/>
        <end position="458"/>
    </location>
</feature>
<dbReference type="GO" id="GO:0016593">
    <property type="term" value="C:Cdc73/Paf1 complex"/>
    <property type="evidence" value="ECO:0007669"/>
    <property type="project" value="TreeGrafter"/>
</dbReference>
<dbReference type="EMBL" id="DS268728">
    <property type="protein sequence ID" value="EFP00400.1"/>
    <property type="molecule type" value="Genomic_DNA"/>
</dbReference>
<feature type="compositionally biased region" description="Basic and acidic residues" evidence="6">
    <location>
        <begin position="236"/>
        <end position="246"/>
    </location>
</feature>
<keyword evidence="9" id="KW-1185">Reference proteome</keyword>
<reference evidence="8" key="1">
    <citation type="submission" date="2007-07" db="EMBL/GenBank/DDBJ databases">
        <title>PCAP assembly of the Caenorhabditis remanei genome.</title>
        <authorList>
            <consortium name="The Caenorhabditis remanei Sequencing Consortium"/>
            <person name="Wilson R.K."/>
        </authorList>
    </citation>
    <scope>NUCLEOTIDE SEQUENCE [LARGE SCALE GENOMIC DNA]</scope>
    <source>
        <strain evidence="8">PB4641</strain>
    </source>
</reference>
<evidence type="ECO:0000256" key="6">
    <source>
        <dbReference type="SAM" id="MobiDB-lite"/>
    </source>
</evidence>
<keyword evidence="3" id="KW-0804">Transcription</keyword>
<feature type="compositionally biased region" description="Basic residues" evidence="6">
    <location>
        <begin position="58"/>
        <end position="71"/>
    </location>
</feature>
<dbReference type="STRING" id="31234.E3NJ75"/>
<dbReference type="HOGENOM" id="CLU_018644_0_1_1"/>